<gene>
    <name evidence="5" type="primary">tetR</name>
    <name evidence="5" type="ORF">ASN_3342</name>
</gene>
<evidence type="ECO:0000313" key="5">
    <source>
        <dbReference type="EMBL" id="CEF42580.1"/>
    </source>
</evidence>
<keyword evidence="1 2" id="KW-0238">DNA-binding</keyword>
<reference evidence="6" key="1">
    <citation type="submission" date="2014-09" db="EMBL/GenBank/DDBJ databases">
        <authorList>
            <person name="Illeghems K.G."/>
        </authorList>
    </citation>
    <scope>NUCLEOTIDE SEQUENCE [LARGE SCALE GENOMIC DNA]</scope>
    <source>
        <strain evidence="6">108B</strain>
    </source>
</reference>
<evidence type="ECO:0000256" key="1">
    <source>
        <dbReference type="ARBA" id="ARBA00023125"/>
    </source>
</evidence>
<dbReference type="PANTHER" id="PTHR30328:SF54">
    <property type="entry name" value="HTH-TYPE TRANSCRIPTIONAL REPRESSOR SCO4008"/>
    <property type="match status" value="1"/>
</dbReference>
<dbReference type="EMBL" id="LN606600">
    <property type="protein sequence ID" value="CEF42580.1"/>
    <property type="molecule type" value="Genomic_DNA"/>
</dbReference>
<sequence>MTQAESREGTDSLPGMSPEATRIPRKRDAEATQKRILSSAKHEFAMSGLGGARVDVIAEKAEANKRMIYHYFGSKEALFTKVLEEAYSDLYEAERKLKLDHLEPKVALERFVRFTWNYYLENPDFITLVNSENLHKGAHLESSDVLKSVSKNRLHKLENLLVRGQKSGVFRSGIDAMQLHISIAALGYYYLTNRYTGSIVFRCDLMAPEMLKKRIEFNVDSIIRIVSA</sequence>
<evidence type="ECO:0000313" key="6">
    <source>
        <dbReference type="Proteomes" id="UP000056109"/>
    </source>
</evidence>
<feature type="region of interest" description="Disordered" evidence="3">
    <location>
        <begin position="1"/>
        <end position="29"/>
    </location>
</feature>
<dbReference type="InterPro" id="IPR009057">
    <property type="entry name" value="Homeodomain-like_sf"/>
</dbReference>
<dbReference type="GO" id="GO:0003677">
    <property type="term" value="F:DNA binding"/>
    <property type="evidence" value="ECO:0007669"/>
    <property type="project" value="UniProtKB-UniRule"/>
</dbReference>
<dbReference type="PATRIC" id="fig|446692.3.peg.3542"/>
<evidence type="ECO:0000259" key="4">
    <source>
        <dbReference type="PROSITE" id="PS50977"/>
    </source>
</evidence>
<dbReference type="InterPro" id="IPR050109">
    <property type="entry name" value="HTH-type_TetR-like_transc_reg"/>
</dbReference>
<feature type="DNA-binding region" description="H-T-H motif" evidence="2">
    <location>
        <begin position="53"/>
        <end position="72"/>
    </location>
</feature>
<accession>A0A0U5EZ14</accession>
<feature type="compositionally biased region" description="Basic and acidic residues" evidence="3">
    <location>
        <begin position="1"/>
        <end position="10"/>
    </location>
</feature>
<dbReference type="AlphaFoldDB" id="A0A0U5EZ14"/>
<dbReference type="InterPro" id="IPR036271">
    <property type="entry name" value="Tet_transcr_reg_TetR-rel_C_sf"/>
</dbReference>
<dbReference type="InterPro" id="IPR001647">
    <property type="entry name" value="HTH_TetR"/>
</dbReference>
<dbReference type="SUPFAM" id="SSF48498">
    <property type="entry name" value="Tetracyclin repressor-like, C-terminal domain"/>
    <property type="match status" value="1"/>
</dbReference>
<dbReference type="PANTHER" id="PTHR30328">
    <property type="entry name" value="TRANSCRIPTIONAL REPRESSOR"/>
    <property type="match status" value="1"/>
</dbReference>
<feature type="domain" description="HTH tetR-type" evidence="4">
    <location>
        <begin position="30"/>
        <end position="90"/>
    </location>
</feature>
<evidence type="ECO:0000256" key="2">
    <source>
        <dbReference type="PROSITE-ProRule" id="PRU00335"/>
    </source>
</evidence>
<name>A0A0U5EZ14_9PROT</name>
<dbReference type="Pfam" id="PF00440">
    <property type="entry name" value="TetR_N"/>
    <property type="match status" value="1"/>
</dbReference>
<dbReference type="Proteomes" id="UP000056109">
    <property type="component" value="Chromosome I"/>
</dbReference>
<dbReference type="Pfam" id="PF17938">
    <property type="entry name" value="TetR_C_29"/>
    <property type="match status" value="1"/>
</dbReference>
<dbReference type="Gene3D" id="1.10.357.10">
    <property type="entry name" value="Tetracycline Repressor, domain 2"/>
    <property type="match status" value="1"/>
</dbReference>
<protein>
    <submittedName>
        <fullName evidence="5">Transcriptional regulator, TetR family</fullName>
    </submittedName>
</protein>
<dbReference type="KEGG" id="asz:ASN_3342"/>
<dbReference type="GeneID" id="34784293"/>
<dbReference type="InterPro" id="IPR041474">
    <property type="entry name" value="NicS_C"/>
</dbReference>
<dbReference type="RefSeq" id="WP_231948267.1">
    <property type="nucleotide sequence ID" value="NZ_LN606600.1"/>
</dbReference>
<proteinExistence type="predicted"/>
<organism evidence="5 6">
    <name type="scientific">Acetobacter senegalensis</name>
    <dbReference type="NCBI Taxonomy" id="446692"/>
    <lineage>
        <taxon>Bacteria</taxon>
        <taxon>Pseudomonadati</taxon>
        <taxon>Pseudomonadota</taxon>
        <taxon>Alphaproteobacteria</taxon>
        <taxon>Acetobacterales</taxon>
        <taxon>Acetobacteraceae</taxon>
        <taxon>Acetobacter</taxon>
    </lineage>
</organism>
<evidence type="ECO:0000256" key="3">
    <source>
        <dbReference type="SAM" id="MobiDB-lite"/>
    </source>
</evidence>
<dbReference type="PROSITE" id="PS50977">
    <property type="entry name" value="HTH_TETR_2"/>
    <property type="match status" value="1"/>
</dbReference>
<dbReference type="SUPFAM" id="SSF46689">
    <property type="entry name" value="Homeodomain-like"/>
    <property type="match status" value="1"/>
</dbReference>
<keyword evidence="6" id="KW-1185">Reference proteome</keyword>
<dbReference type="PRINTS" id="PR00455">
    <property type="entry name" value="HTHTETR"/>
</dbReference>